<dbReference type="EMBL" id="PENI01000008">
    <property type="protein sequence ID" value="RMB84982.1"/>
    <property type="molecule type" value="Genomic_DNA"/>
</dbReference>
<dbReference type="GO" id="GO:0016491">
    <property type="term" value="F:oxidoreductase activity"/>
    <property type="evidence" value="ECO:0007669"/>
    <property type="project" value="UniProtKB-KW"/>
</dbReference>
<dbReference type="Pfam" id="PF20256">
    <property type="entry name" value="MoCoBD_2"/>
    <property type="match status" value="1"/>
</dbReference>
<feature type="domain" description="Aldehyde oxidase/xanthine dehydrogenase a/b hammerhead" evidence="3">
    <location>
        <begin position="26"/>
        <end position="135"/>
    </location>
</feature>
<dbReference type="SUPFAM" id="SSF54665">
    <property type="entry name" value="CO dehydrogenase molybdoprotein N-domain-like"/>
    <property type="match status" value="1"/>
</dbReference>
<dbReference type="RefSeq" id="WP_121889955.1">
    <property type="nucleotide sequence ID" value="NZ_PENI01000008.1"/>
</dbReference>
<evidence type="ECO:0000259" key="3">
    <source>
        <dbReference type="SMART" id="SM01008"/>
    </source>
</evidence>
<sequence>MSTVESRRRPLVGAGVNRVDGPRKVTGTAPYPMDFSVPGQAYGALVQSTIAAGRIVRMHTEAAERAPGVIGVLTHENAPRVGTGPVTVLGASPPAPLRNDRIVHHGQHIAFVVAETPEQAGAAARLVRADYEATEPLLDLQDPRAEHLVDPWGMDTSRGDTAAAMASAEVTLRATYTTADNTHNPLGLFATLAAWEGDTLTVHDTSQWPSMVRTSLAMAFGIPESSVRVLVPYVGGGFGAGLRAWPHVILTAMAARVLRRPVKLVLTRPQMFTSVGHRPSGVQWLRVGATRDGELLVLNHRSLISLSMEDNDYEPFASATAFAYRCPNVITQDRQARINIAVPTSMRAPAEAQGNFALESALDELAYTLGMDPVELRLRNHTDVDPRNGLPWSGKALLECYEVGARRFGWSRRNPRPRSMRDGNWLVGYGMASALFPYFAQPCAAQATVRGDGSALVRSAATDIGTGTYTVMAQLAAEELGLPLDMVRFDLGDSDMPNSMMAGGSGLTGALGNAVHDACRRLVRSFTELAWASPESPLRGVPPDDVQCTGGTIHPVGRPDLGESYVEILARHELSELTANGKSSPPVPEELGMSLAGAYGAKFVEVRVDADLGLLRVARVVSVIDGGRILNEKTARSQIIGGTVGGIGMTLFEDTVTDPHTGRIANATFGDYLVAVNADVPELDVVFVGEPDRGTATGTKGVGEVGLVGIAPAIANAVYHATGKRIRQLPITLDALL</sequence>
<dbReference type="Pfam" id="PF02738">
    <property type="entry name" value="MoCoBD_1"/>
    <property type="match status" value="1"/>
</dbReference>
<organism evidence="4 5">
    <name type="scientific">Streptomyces shenzhenensis</name>
    <dbReference type="NCBI Taxonomy" id="943815"/>
    <lineage>
        <taxon>Bacteria</taxon>
        <taxon>Bacillati</taxon>
        <taxon>Actinomycetota</taxon>
        <taxon>Actinomycetes</taxon>
        <taxon>Kitasatosporales</taxon>
        <taxon>Streptomycetaceae</taxon>
        <taxon>Streptomyces</taxon>
    </lineage>
</organism>
<dbReference type="Proteomes" id="UP000270471">
    <property type="component" value="Unassembled WGS sequence"/>
</dbReference>
<dbReference type="InterPro" id="IPR000674">
    <property type="entry name" value="Ald_Oxase/Xan_DH_a/b"/>
</dbReference>
<comment type="caution">
    <text evidence="4">The sequence shown here is derived from an EMBL/GenBank/DDBJ whole genome shotgun (WGS) entry which is preliminary data.</text>
</comment>
<dbReference type="InterPro" id="IPR037165">
    <property type="entry name" value="AldOxase/xan_DH_Mopterin-bd_sf"/>
</dbReference>
<name>A0A3M0I9G2_9ACTN</name>
<dbReference type="SMART" id="SM01008">
    <property type="entry name" value="Ald_Xan_dh_C"/>
    <property type="match status" value="1"/>
</dbReference>
<dbReference type="GO" id="GO:0005506">
    <property type="term" value="F:iron ion binding"/>
    <property type="evidence" value="ECO:0007669"/>
    <property type="project" value="InterPro"/>
</dbReference>
<evidence type="ECO:0000313" key="5">
    <source>
        <dbReference type="Proteomes" id="UP000270471"/>
    </source>
</evidence>
<dbReference type="InterPro" id="IPR016208">
    <property type="entry name" value="Ald_Oxase/xanthine_DH-like"/>
</dbReference>
<accession>A0A3M0I9G2</accession>
<dbReference type="PANTHER" id="PTHR11908:SF132">
    <property type="entry name" value="ALDEHYDE OXIDASE 1-RELATED"/>
    <property type="match status" value="1"/>
</dbReference>
<keyword evidence="1" id="KW-0500">Molybdenum</keyword>
<reference evidence="4 5" key="1">
    <citation type="submission" date="2017-11" db="EMBL/GenBank/DDBJ databases">
        <title>Draft genome of actinobacteria isolated from guarana (Paullinia cupana (Mart.) Ducke.</title>
        <authorList>
            <person name="Siqueira K.A."/>
            <person name="Liotti R.G."/>
            <person name="Mendes T.A.O."/>
            <person name="Soares M.A."/>
        </authorList>
    </citation>
    <scope>NUCLEOTIDE SEQUENCE [LARGE SCALE GENOMIC DNA]</scope>
    <source>
        <strain evidence="4 5">193</strain>
    </source>
</reference>
<dbReference type="AlphaFoldDB" id="A0A3M0I9G2"/>
<evidence type="ECO:0000313" key="4">
    <source>
        <dbReference type="EMBL" id="RMB84982.1"/>
    </source>
</evidence>
<evidence type="ECO:0000256" key="1">
    <source>
        <dbReference type="ARBA" id="ARBA00022505"/>
    </source>
</evidence>
<proteinExistence type="predicted"/>
<dbReference type="InterPro" id="IPR046867">
    <property type="entry name" value="AldOxase/xan_DH_MoCoBD2"/>
</dbReference>
<keyword evidence="2" id="KW-0560">Oxidoreductase</keyword>
<dbReference type="PANTHER" id="PTHR11908">
    <property type="entry name" value="XANTHINE DEHYDROGENASE"/>
    <property type="match status" value="1"/>
</dbReference>
<gene>
    <name evidence="4" type="ORF">CTZ28_15270</name>
</gene>
<dbReference type="InterPro" id="IPR036856">
    <property type="entry name" value="Ald_Oxase/Xan_DH_a/b_sf"/>
</dbReference>
<protein>
    <submittedName>
        <fullName evidence="4">Xanthine dehydrogenase</fullName>
    </submittedName>
</protein>
<dbReference type="OrthoDB" id="8428274at2"/>
<dbReference type="Pfam" id="PF01315">
    <property type="entry name" value="Ald_Xan_dh_C"/>
    <property type="match status" value="1"/>
</dbReference>
<dbReference type="Gene3D" id="3.30.365.10">
    <property type="entry name" value="Aldehyde oxidase/xanthine dehydrogenase, molybdopterin binding domain"/>
    <property type="match status" value="4"/>
</dbReference>
<evidence type="ECO:0000256" key="2">
    <source>
        <dbReference type="ARBA" id="ARBA00023002"/>
    </source>
</evidence>
<dbReference type="InterPro" id="IPR008274">
    <property type="entry name" value="AldOxase/xan_DH_MoCoBD1"/>
</dbReference>
<dbReference type="Gene3D" id="3.90.1170.50">
    <property type="entry name" value="Aldehyde oxidase/xanthine dehydrogenase, a/b hammerhead"/>
    <property type="match status" value="1"/>
</dbReference>
<dbReference type="SUPFAM" id="SSF56003">
    <property type="entry name" value="Molybdenum cofactor-binding domain"/>
    <property type="match status" value="1"/>
</dbReference>
<keyword evidence="5" id="KW-1185">Reference proteome</keyword>